<dbReference type="AlphaFoldDB" id="A0AAV9GZD0"/>
<organism evidence="2 3">
    <name type="scientific">Podospora aff. communis PSN243</name>
    <dbReference type="NCBI Taxonomy" id="3040156"/>
    <lineage>
        <taxon>Eukaryota</taxon>
        <taxon>Fungi</taxon>
        <taxon>Dikarya</taxon>
        <taxon>Ascomycota</taxon>
        <taxon>Pezizomycotina</taxon>
        <taxon>Sordariomycetes</taxon>
        <taxon>Sordariomycetidae</taxon>
        <taxon>Sordariales</taxon>
        <taxon>Podosporaceae</taxon>
        <taxon>Podospora</taxon>
    </lineage>
</organism>
<evidence type="ECO:0000256" key="1">
    <source>
        <dbReference type="SAM" id="MobiDB-lite"/>
    </source>
</evidence>
<dbReference type="Proteomes" id="UP001321760">
    <property type="component" value="Unassembled WGS sequence"/>
</dbReference>
<reference evidence="2" key="2">
    <citation type="submission" date="2023-05" db="EMBL/GenBank/DDBJ databases">
        <authorList>
            <consortium name="Lawrence Berkeley National Laboratory"/>
            <person name="Steindorff A."/>
            <person name="Hensen N."/>
            <person name="Bonometti L."/>
            <person name="Westerberg I."/>
            <person name="Brannstrom I.O."/>
            <person name="Guillou S."/>
            <person name="Cros-Aarteil S."/>
            <person name="Calhoun S."/>
            <person name="Haridas S."/>
            <person name="Kuo A."/>
            <person name="Mondo S."/>
            <person name="Pangilinan J."/>
            <person name="Riley R."/>
            <person name="Labutti K."/>
            <person name="Andreopoulos B."/>
            <person name="Lipzen A."/>
            <person name="Chen C."/>
            <person name="Yanf M."/>
            <person name="Daum C."/>
            <person name="Ng V."/>
            <person name="Clum A."/>
            <person name="Ohm R."/>
            <person name="Martin F."/>
            <person name="Silar P."/>
            <person name="Natvig D."/>
            <person name="Lalanne C."/>
            <person name="Gautier V."/>
            <person name="Ament-Velasquez S.L."/>
            <person name="Kruys A."/>
            <person name="Hutchinson M.I."/>
            <person name="Powell A.J."/>
            <person name="Barry K."/>
            <person name="Miller A.N."/>
            <person name="Grigoriev I.V."/>
            <person name="Debuchy R."/>
            <person name="Gladieux P."/>
            <person name="Thoren M.H."/>
            <person name="Johannesson H."/>
        </authorList>
    </citation>
    <scope>NUCLEOTIDE SEQUENCE</scope>
    <source>
        <strain evidence="2">PSN243</strain>
    </source>
</reference>
<feature type="compositionally biased region" description="Basic and acidic residues" evidence="1">
    <location>
        <begin position="86"/>
        <end position="97"/>
    </location>
</feature>
<evidence type="ECO:0000313" key="2">
    <source>
        <dbReference type="EMBL" id="KAK4452533.1"/>
    </source>
</evidence>
<name>A0AAV9GZD0_9PEZI</name>
<reference evidence="2" key="1">
    <citation type="journal article" date="2023" name="Mol. Phylogenet. Evol.">
        <title>Genome-scale phylogeny and comparative genomics of the fungal order Sordariales.</title>
        <authorList>
            <person name="Hensen N."/>
            <person name="Bonometti L."/>
            <person name="Westerberg I."/>
            <person name="Brannstrom I.O."/>
            <person name="Guillou S."/>
            <person name="Cros-Aarteil S."/>
            <person name="Calhoun S."/>
            <person name="Haridas S."/>
            <person name="Kuo A."/>
            <person name="Mondo S."/>
            <person name="Pangilinan J."/>
            <person name="Riley R."/>
            <person name="LaButti K."/>
            <person name="Andreopoulos B."/>
            <person name="Lipzen A."/>
            <person name="Chen C."/>
            <person name="Yan M."/>
            <person name="Daum C."/>
            <person name="Ng V."/>
            <person name="Clum A."/>
            <person name="Steindorff A."/>
            <person name="Ohm R.A."/>
            <person name="Martin F."/>
            <person name="Silar P."/>
            <person name="Natvig D.O."/>
            <person name="Lalanne C."/>
            <person name="Gautier V."/>
            <person name="Ament-Velasquez S.L."/>
            <person name="Kruys A."/>
            <person name="Hutchinson M.I."/>
            <person name="Powell A.J."/>
            <person name="Barry K."/>
            <person name="Miller A.N."/>
            <person name="Grigoriev I.V."/>
            <person name="Debuchy R."/>
            <person name="Gladieux P."/>
            <person name="Hiltunen Thoren M."/>
            <person name="Johannesson H."/>
        </authorList>
    </citation>
    <scope>NUCLEOTIDE SEQUENCE</scope>
    <source>
        <strain evidence="2">PSN243</strain>
    </source>
</reference>
<gene>
    <name evidence="2" type="ORF">QBC34DRAFT_397780</name>
</gene>
<protein>
    <recommendedName>
        <fullName evidence="4">C2H2-type domain-containing protein</fullName>
    </recommendedName>
</protein>
<keyword evidence="3" id="KW-1185">Reference proteome</keyword>
<comment type="caution">
    <text evidence="2">The sequence shown here is derived from an EMBL/GenBank/DDBJ whole genome shotgun (WGS) entry which is preliminary data.</text>
</comment>
<dbReference type="EMBL" id="MU865923">
    <property type="protein sequence ID" value="KAK4452533.1"/>
    <property type="molecule type" value="Genomic_DNA"/>
</dbReference>
<dbReference type="PANTHER" id="PTHR38166:SF1">
    <property type="entry name" value="C2H2-TYPE DOMAIN-CONTAINING PROTEIN"/>
    <property type="match status" value="1"/>
</dbReference>
<accession>A0AAV9GZD0</accession>
<proteinExistence type="predicted"/>
<dbReference type="PANTHER" id="PTHR38166">
    <property type="entry name" value="C2H2-TYPE DOMAIN-CONTAINING PROTEIN-RELATED"/>
    <property type="match status" value="1"/>
</dbReference>
<feature type="region of interest" description="Disordered" evidence="1">
    <location>
        <begin position="86"/>
        <end position="112"/>
    </location>
</feature>
<evidence type="ECO:0008006" key="4">
    <source>
        <dbReference type="Google" id="ProtNLM"/>
    </source>
</evidence>
<evidence type="ECO:0000313" key="3">
    <source>
        <dbReference type="Proteomes" id="UP001321760"/>
    </source>
</evidence>
<feature type="region of interest" description="Disordered" evidence="1">
    <location>
        <begin position="1"/>
        <end position="23"/>
    </location>
</feature>
<sequence length="350" mass="38805">MKRSRSGGLGEARNAKRTQVGHHAVRETENLSWACPFYKRDPIEHMDCVTFRMRRIADVRQHILRKHCKQSFYCPVCRRKFPNPEQRDDHIKRRDCTEDLSPGSLSDADDPSVASVSFEKQTQLRGRVSRLDPEKSWYQIWAVLFDSAPCPATPYQSTVMEEAAGVLPGQWGKHHSAILSSIFEDMPRDFRQELEPLRSELPGLFAITLSKLIGTLTPAVNDGDSGGSKEAGCPCQLASTASSGHAGLSFNDPQGFNRAMRRATETTSLDTPGQSAFGLDASDVYFHGYPFMLSAEYGTSDYCQLPLDANFTADFSWCPASESLAYLYSFGGGDQTQMVSPCNTGMMPST</sequence>